<feature type="domain" description="Ubiquitin-like" evidence="2">
    <location>
        <begin position="96"/>
        <end position="147"/>
    </location>
</feature>
<feature type="compositionally biased region" description="Low complexity" evidence="1">
    <location>
        <begin position="155"/>
        <end position="177"/>
    </location>
</feature>
<feature type="region of interest" description="Disordered" evidence="1">
    <location>
        <begin position="145"/>
        <end position="179"/>
    </location>
</feature>
<organism evidence="3 4">
    <name type="scientific">Portunus trituberculatus</name>
    <name type="common">Swimming crab</name>
    <name type="synonym">Neptunus trituberculatus</name>
    <dbReference type="NCBI Taxonomy" id="210409"/>
    <lineage>
        <taxon>Eukaryota</taxon>
        <taxon>Metazoa</taxon>
        <taxon>Ecdysozoa</taxon>
        <taxon>Arthropoda</taxon>
        <taxon>Crustacea</taxon>
        <taxon>Multicrustacea</taxon>
        <taxon>Malacostraca</taxon>
        <taxon>Eumalacostraca</taxon>
        <taxon>Eucarida</taxon>
        <taxon>Decapoda</taxon>
        <taxon>Pleocyemata</taxon>
        <taxon>Brachyura</taxon>
        <taxon>Eubrachyura</taxon>
        <taxon>Portunoidea</taxon>
        <taxon>Portunidae</taxon>
        <taxon>Portuninae</taxon>
        <taxon>Portunus</taxon>
    </lineage>
</organism>
<feature type="region of interest" description="Disordered" evidence="1">
    <location>
        <begin position="349"/>
        <end position="427"/>
    </location>
</feature>
<name>A0A5B7DE42_PORTR</name>
<dbReference type="SMART" id="SM00727">
    <property type="entry name" value="STI1"/>
    <property type="match status" value="4"/>
</dbReference>
<dbReference type="AlphaFoldDB" id="A0A5B7DE42"/>
<protein>
    <submittedName>
        <fullName evidence="3">Ubiquilin-1</fullName>
    </submittedName>
</protein>
<comment type="caution">
    <text evidence="3">The sequence shown here is derived from an EMBL/GenBank/DDBJ whole genome shotgun (WGS) entry which is preliminary data.</text>
</comment>
<dbReference type="OrthoDB" id="9450922at2759"/>
<dbReference type="EMBL" id="VSRR010000777">
    <property type="protein sequence ID" value="MPC19524.1"/>
    <property type="molecule type" value="Genomic_DNA"/>
</dbReference>
<dbReference type="FunFam" id="1.10.260.100:FF:000003">
    <property type="entry name" value="Ubiquilin 1"/>
    <property type="match status" value="1"/>
</dbReference>
<evidence type="ECO:0000256" key="1">
    <source>
        <dbReference type="SAM" id="MobiDB-lite"/>
    </source>
</evidence>
<sequence length="640" mass="68346">MAEGSEEANTISLTVKTAKDKQQIEIGQEGTVKEVRAVQGGGVVLVCLSCLLWGGPEPSFSPLLAAQTLWAPGEHGKMIDGWDLGVDSVLLLCLLQLREIVSKKFNTSHEQVCLIFAGKILKDDEKLSQHNIKDGFTVHLVIKSPSGSAQPNNRAASTTPAATTTPTTSTSTQQTTPNPFAGMAGLGGLGLGGLGGLGNLGVGNPNFHELQQHMQREILNNPEMMRQIMDNPFVQQLMNNPEYMRAIITSNPHMQQLMERNPEISHMLNNPDMLRQTMELARNPAMLQELMRSHDRALSNLESIPGGYSALQRMYRDIQEPMLNAAQEQFGSNPFASLLGNSANIDSAQAGRENSEPLPNPWAPRSSSSTTTTTTSPSSGTTPTTTTSTTASNNTTSTTSTTTTSSTSSSSTTMPGMGGLGLTGMLQSPGMQSLMQQMMENPQLLSSMINAPYTRAMFQNLASNPDLAQQIIGSNPLFAGNPVLQEQMRTMLPSFLNQMQNPEVQNFMTNPQALAAVVQIQNALEQLRLTSPGLFNVMGLNPTQGIPTAGQSTTTSTATTTSSSTTTASTNSSNTTTSTTPAPPLIPGLVPGTDAFANLMSTMLSPYNMANDPRCRTLIATFGDVNAAVERLLARPDPQS</sequence>
<dbReference type="Pfam" id="PF23195">
    <property type="entry name" value="UBQLN1"/>
    <property type="match status" value="1"/>
</dbReference>
<evidence type="ECO:0000313" key="3">
    <source>
        <dbReference type="EMBL" id="MPC19524.1"/>
    </source>
</evidence>
<feature type="compositionally biased region" description="Low complexity" evidence="1">
    <location>
        <begin position="366"/>
        <end position="415"/>
    </location>
</feature>
<dbReference type="Proteomes" id="UP000324222">
    <property type="component" value="Unassembled WGS sequence"/>
</dbReference>
<dbReference type="FunFam" id="1.10.260.100:FF:000001">
    <property type="entry name" value="Ubiquilin 1"/>
    <property type="match status" value="1"/>
</dbReference>
<dbReference type="InterPro" id="IPR000626">
    <property type="entry name" value="Ubiquitin-like_dom"/>
</dbReference>
<dbReference type="PANTHER" id="PTHR10677:SF3">
    <property type="entry name" value="FI07626P-RELATED"/>
    <property type="match status" value="1"/>
</dbReference>
<feature type="compositionally biased region" description="Low complexity" evidence="1">
    <location>
        <begin position="552"/>
        <end position="580"/>
    </location>
</feature>
<dbReference type="InterPro" id="IPR015496">
    <property type="entry name" value="Ubiquilin"/>
</dbReference>
<dbReference type="GO" id="GO:0005829">
    <property type="term" value="C:cytosol"/>
    <property type="evidence" value="ECO:0007669"/>
    <property type="project" value="TreeGrafter"/>
</dbReference>
<feature type="region of interest" description="Disordered" evidence="1">
    <location>
        <begin position="546"/>
        <end position="587"/>
    </location>
</feature>
<gene>
    <name evidence="3" type="primary">UBQLN1</name>
    <name evidence="3" type="ORF">E2C01_012440</name>
</gene>
<feature type="compositionally biased region" description="Polar residues" evidence="1">
    <location>
        <begin position="145"/>
        <end position="154"/>
    </location>
</feature>
<dbReference type="InterPro" id="IPR006636">
    <property type="entry name" value="STI1_HS-bd"/>
</dbReference>
<reference evidence="3 4" key="1">
    <citation type="submission" date="2019-05" db="EMBL/GenBank/DDBJ databases">
        <title>Another draft genome of Portunus trituberculatus and its Hox gene families provides insights of decapod evolution.</title>
        <authorList>
            <person name="Jeong J.-H."/>
            <person name="Song I."/>
            <person name="Kim S."/>
            <person name="Choi T."/>
            <person name="Kim D."/>
            <person name="Ryu S."/>
            <person name="Kim W."/>
        </authorList>
    </citation>
    <scope>NUCLEOTIDE SEQUENCE [LARGE SCALE GENOMIC DNA]</scope>
    <source>
        <tissue evidence="3">Muscle</tissue>
    </source>
</reference>
<dbReference type="Gene3D" id="3.10.20.90">
    <property type="entry name" value="Phosphatidylinositol 3-kinase Catalytic Subunit, Chain A, domain 1"/>
    <property type="match status" value="1"/>
</dbReference>
<dbReference type="GO" id="GO:0006511">
    <property type="term" value="P:ubiquitin-dependent protein catabolic process"/>
    <property type="evidence" value="ECO:0007669"/>
    <property type="project" value="TreeGrafter"/>
</dbReference>
<accession>A0A5B7DE42</accession>
<dbReference type="Pfam" id="PF00240">
    <property type="entry name" value="ubiquitin"/>
    <property type="match status" value="1"/>
</dbReference>
<dbReference type="Gene3D" id="1.10.260.100">
    <property type="match status" value="2"/>
</dbReference>
<dbReference type="GO" id="GO:0031593">
    <property type="term" value="F:polyubiquitin modification-dependent protein binding"/>
    <property type="evidence" value="ECO:0007669"/>
    <property type="project" value="TreeGrafter"/>
</dbReference>
<dbReference type="PANTHER" id="PTHR10677">
    <property type="entry name" value="UBIQUILIN"/>
    <property type="match status" value="1"/>
</dbReference>
<dbReference type="SUPFAM" id="SSF54236">
    <property type="entry name" value="Ubiquitin-like"/>
    <property type="match status" value="1"/>
</dbReference>
<proteinExistence type="predicted"/>
<evidence type="ECO:0000313" key="4">
    <source>
        <dbReference type="Proteomes" id="UP000324222"/>
    </source>
</evidence>
<dbReference type="InterPro" id="IPR029071">
    <property type="entry name" value="Ubiquitin-like_domsf"/>
</dbReference>
<keyword evidence="4" id="KW-1185">Reference proteome</keyword>
<evidence type="ECO:0000259" key="2">
    <source>
        <dbReference type="PROSITE" id="PS50053"/>
    </source>
</evidence>
<dbReference type="PROSITE" id="PS50053">
    <property type="entry name" value="UBIQUITIN_2"/>
    <property type="match status" value="1"/>
</dbReference>